<dbReference type="InterPro" id="IPR036291">
    <property type="entry name" value="NAD(P)-bd_dom_sf"/>
</dbReference>
<dbReference type="FunFam" id="3.40.50.720:FF:000053">
    <property type="entry name" value="Quinone oxidoreductase 1"/>
    <property type="match status" value="1"/>
</dbReference>
<dbReference type="GO" id="GO:0035925">
    <property type="term" value="F:mRNA 3'-UTR AU-rich region binding"/>
    <property type="evidence" value="ECO:0007669"/>
    <property type="project" value="TreeGrafter"/>
</dbReference>
<dbReference type="InterPro" id="IPR011032">
    <property type="entry name" value="GroES-like_sf"/>
</dbReference>
<dbReference type="Pfam" id="PF00107">
    <property type="entry name" value="ADH_zinc_N"/>
    <property type="match status" value="1"/>
</dbReference>
<dbReference type="PROSITE" id="PS01162">
    <property type="entry name" value="QOR_ZETA_CRYSTAL"/>
    <property type="match status" value="1"/>
</dbReference>
<dbReference type="Pfam" id="PF08240">
    <property type="entry name" value="ADH_N"/>
    <property type="match status" value="1"/>
</dbReference>
<dbReference type="KEGG" id="abaw:D5400_11465"/>
<protein>
    <submittedName>
        <fullName evidence="4">Quinone oxidoreductase</fullName>
    </submittedName>
</protein>
<dbReference type="Gene3D" id="3.90.180.10">
    <property type="entry name" value="Medium-chain alcohol dehydrogenases, catalytic domain"/>
    <property type="match status" value="1"/>
</dbReference>
<proteinExistence type="predicted"/>
<dbReference type="SUPFAM" id="SSF50129">
    <property type="entry name" value="GroES-like"/>
    <property type="match status" value="1"/>
</dbReference>
<evidence type="ECO:0000256" key="1">
    <source>
        <dbReference type="ARBA" id="ARBA00022857"/>
    </source>
</evidence>
<dbReference type="InterPro" id="IPR013154">
    <property type="entry name" value="ADH-like_N"/>
</dbReference>
<dbReference type="GO" id="GO:0003960">
    <property type="term" value="F:quinone reductase (NADPH) activity"/>
    <property type="evidence" value="ECO:0007669"/>
    <property type="project" value="InterPro"/>
</dbReference>
<dbReference type="SMART" id="SM00829">
    <property type="entry name" value="PKS_ER"/>
    <property type="match status" value="1"/>
</dbReference>
<dbReference type="GO" id="GO:0070402">
    <property type="term" value="F:NADPH binding"/>
    <property type="evidence" value="ECO:0007669"/>
    <property type="project" value="TreeGrafter"/>
</dbReference>
<dbReference type="InterPro" id="IPR013149">
    <property type="entry name" value="ADH-like_C"/>
</dbReference>
<evidence type="ECO:0000259" key="3">
    <source>
        <dbReference type="SMART" id="SM00829"/>
    </source>
</evidence>
<dbReference type="GO" id="GO:0008270">
    <property type="term" value="F:zinc ion binding"/>
    <property type="evidence" value="ECO:0007669"/>
    <property type="project" value="InterPro"/>
</dbReference>
<evidence type="ECO:0000313" key="5">
    <source>
        <dbReference type="Proteomes" id="UP000268192"/>
    </source>
</evidence>
<gene>
    <name evidence="4" type="ORF">D5400_11465</name>
</gene>
<evidence type="ECO:0000313" key="4">
    <source>
        <dbReference type="EMBL" id="AZN71809.1"/>
    </source>
</evidence>
<organism evidence="4 5">
    <name type="scientific">Georhizobium profundi</name>
    <dbReference type="NCBI Taxonomy" id="2341112"/>
    <lineage>
        <taxon>Bacteria</taxon>
        <taxon>Pseudomonadati</taxon>
        <taxon>Pseudomonadota</taxon>
        <taxon>Alphaproteobacteria</taxon>
        <taxon>Hyphomicrobiales</taxon>
        <taxon>Rhizobiaceae</taxon>
        <taxon>Georhizobium</taxon>
    </lineage>
</organism>
<dbReference type="AlphaFoldDB" id="A0A3S9B4F1"/>
<dbReference type="CDD" id="cd05286">
    <property type="entry name" value="QOR2"/>
    <property type="match status" value="1"/>
</dbReference>
<dbReference type="InterPro" id="IPR020843">
    <property type="entry name" value="ER"/>
</dbReference>
<keyword evidence="1" id="KW-0521">NADP</keyword>
<reference evidence="4 5" key="1">
    <citation type="submission" date="2018-09" db="EMBL/GenBank/DDBJ databases">
        <title>Marinorhizobium profundi gen. nov., sp. nov., isolated from a deep-sea sediment sample from the New Britain Trench and proposal of Marinorhizobiaceae fam. nov. in the order Rhizobiales of the class Alphaproteobacteria.</title>
        <authorList>
            <person name="Cao J."/>
        </authorList>
    </citation>
    <scope>NUCLEOTIDE SEQUENCE [LARGE SCALE GENOMIC DNA]</scope>
    <source>
        <strain evidence="4 5">WS11</strain>
    </source>
</reference>
<dbReference type="PANTHER" id="PTHR48106">
    <property type="entry name" value="QUINONE OXIDOREDUCTASE PIG3-RELATED"/>
    <property type="match status" value="1"/>
</dbReference>
<dbReference type="RefSeq" id="WP_126010128.1">
    <property type="nucleotide sequence ID" value="NZ_CP032509.1"/>
</dbReference>
<dbReference type="Gene3D" id="3.40.50.720">
    <property type="entry name" value="NAD(P)-binding Rossmann-like Domain"/>
    <property type="match status" value="1"/>
</dbReference>
<dbReference type="GO" id="GO:0005829">
    <property type="term" value="C:cytosol"/>
    <property type="evidence" value="ECO:0007669"/>
    <property type="project" value="TreeGrafter"/>
</dbReference>
<dbReference type="InterPro" id="IPR002364">
    <property type="entry name" value="Quin_OxRdtase/zeta-crystal_CS"/>
</dbReference>
<keyword evidence="5" id="KW-1185">Reference proteome</keyword>
<name>A0A3S9B4F1_9HYPH</name>
<dbReference type="SUPFAM" id="SSF51735">
    <property type="entry name" value="NAD(P)-binding Rossmann-fold domains"/>
    <property type="match status" value="1"/>
</dbReference>
<accession>A0A3S9B4F1</accession>
<dbReference type="PANTHER" id="PTHR48106:SF13">
    <property type="entry name" value="QUINONE OXIDOREDUCTASE-RELATED"/>
    <property type="match status" value="1"/>
</dbReference>
<dbReference type="NCBIfam" id="NF008024">
    <property type="entry name" value="PRK10754.1"/>
    <property type="match status" value="1"/>
</dbReference>
<sequence length="325" mass="34340">MTKAIVVHAHGGPEALAYEDVTVGAPGKGEALIRQAAIGLNFIDVYFRTGLYPAPNGLPVIPGGEGAGEVVALGEGVDYLQVGDRVAYVSAVGAYAEERLIAADKLVKVPDAIDLETAAAMMLKGMTVEYLFCRTHELKAGETVLFHAAAGGVGLIAGQWARAIGATIIGTVSSPAKADLARAAGYDHVIDYSSEDFVARVKEITGGRGCDVVYDSVGKDTFPGSLDCLRPRGLFVSFGQSSGPIENFDVGLLSRKGSLYMTRPTLFTYNATRPELEASAKALFDMVESGKVKIDVNQRYKLADAAQAHRDLEARKTTGTTLLIP</sequence>
<evidence type="ECO:0000256" key="2">
    <source>
        <dbReference type="ARBA" id="ARBA00023002"/>
    </source>
</evidence>
<dbReference type="EMBL" id="CP032509">
    <property type="protein sequence ID" value="AZN71809.1"/>
    <property type="molecule type" value="Genomic_DNA"/>
</dbReference>
<feature type="domain" description="Enoyl reductase (ER)" evidence="3">
    <location>
        <begin position="11"/>
        <end position="323"/>
    </location>
</feature>
<dbReference type="Proteomes" id="UP000268192">
    <property type="component" value="Chromosome"/>
</dbReference>
<dbReference type="InterPro" id="IPR047618">
    <property type="entry name" value="QOR-like"/>
</dbReference>
<keyword evidence="2" id="KW-0560">Oxidoreductase</keyword>
<dbReference type="OrthoDB" id="9805883at2"/>